<reference evidence="4 5" key="1">
    <citation type="submission" date="2022-06" db="EMBL/GenBank/DDBJ databases">
        <title>Haloarcula sp. a new haloarchaeum isolate from saline soil.</title>
        <authorList>
            <person name="Strakova D."/>
            <person name="Galisteo C."/>
            <person name="Sanchez-Porro C."/>
            <person name="Ventosa A."/>
        </authorList>
    </citation>
    <scope>NUCLEOTIDE SEQUENCE [LARGE SCALE GENOMIC DNA]</scope>
    <source>
        <strain evidence="4 5">S1CR25-12</strain>
    </source>
</reference>
<evidence type="ECO:0000313" key="4">
    <source>
        <dbReference type="EMBL" id="MDS0260751.1"/>
    </source>
</evidence>
<dbReference type="Pfam" id="PF01978">
    <property type="entry name" value="TrmB"/>
    <property type="match status" value="1"/>
</dbReference>
<keyword evidence="5" id="KW-1185">Reference proteome</keyword>
<dbReference type="InterPro" id="IPR021586">
    <property type="entry name" value="Tscrpt_reg_TrmB_C"/>
</dbReference>
<evidence type="ECO:0000256" key="1">
    <source>
        <dbReference type="ARBA" id="ARBA00007287"/>
    </source>
</evidence>
<protein>
    <recommendedName>
        <fullName evidence="6">TrmB family transcriptional regulator</fullName>
    </recommendedName>
</protein>
<evidence type="ECO:0008006" key="6">
    <source>
        <dbReference type="Google" id="ProtNLM"/>
    </source>
</evidence>
<dbReference type="PANTHER" id="PTHR34293">
    <property type="entry name" value="HTH-TYPE TRANSCRIPTIONAL REGULATOR TRMBL2"/>
    <property type="match status" value="1"/>
</dbReference>
<gene>
    <name evidence="4" type="ORF">NDI56_15190</name>
</gene>
<dbReference type="Gene3D" id="1.10.10.10">
    <property type="entry name" value="Winged helix-like DNA-binding domain superfamily/Winged helix DNA-binding domain"/>
    <property type="match status" value="1"/>
</dbReference>
<organism evidence="4 5">
    <name type="scientific">Haloarcula saliterrae</name>
    <dbReference type="NCBI Taxonomy" id="2950534"/>
    <lineage>
        <taxon>Archaea</taxon>
        <taxon>Methanobacteriati</taxon>
        <taxon>Methanobacteriota</taxon>
        <taxon>Stenosarchaea group</taxon>
        <taxon>Halobacteria</taxon>
        <taxon>Halobacteriales</taxon>
        <taxon>Haloarculaceae</taxon>
        <taxon>Haloarcula</taxon>
    </lineage>
</organism>
<dbReference type="InterPro" id="IPR051797">
    <property type="entry name" value="TrmB-like"/>
</dbReference>
<dbReference type="SUPFAM" id="SSF46785">
    <property type="entry name" value="Winged helix' DNA-binding domain"/>
    <property type="match status" value="1"/>
</dbReference>
<name>A0ABU2FG81_9EURY</name>
<dbReference type="InterPro" id="IPR036388">
    <property type="entry name" value="WH-like_DNA-bd_sf"/>
</dbReference>
<accession>A0ABU2FG81</accession>
<dbReference type="Pfam" id="PF11495">
    <property type="entry name" value="Regulator_TrmB"/>
    <property type="match status" value="1"/>
</dbReference>
<feature type="domain" description="Transcription regulator TrmB N-terminal" evidence="2">
    <location>
        <begin position="10"/>
        <end position="71"/>
    </location>
</feature>
<evidence type="ECO:0000259" key="3">
    <source>
        <dbReference type="Pfam" id="PF11495"/>
    </source>
</evidence>
<dbReference type="SUPFAM" id="SSF159071">
    <property type="entry name" value="TrmB C-terminal domain-like"/>
    <property type="match status" value="1"/>
</dbReference>
<dbReference type="RefSeq" id="WP_310920498.1">
    <property type="nucleotide sequence ID" value="NZ_JAMQON010000004.1"/>
</dbReference>
<evidence type="ECO:0000313" key="5">
    <source>
        <dbReference type="Proteomes" id="UP001259659"/>
    </source>
</evidence>
<dbReference type="InterPro" id="IPR036390">
    <property type="entry name" value="WH_DNA-bd_sf"/>
</dbReference>
<dbReference type="Proteomes" id="UP001259659">
    <property type="component" value="Unassembled WGS sequence"/>
</dbReference>
<feature type="domain" description="Transcription regulator TrmB C-terminal" evidence="3">
    <location>
        <begin position="108"/>
        <end position="349"/>
    </location>
</feature>
<comment type="similarity">
    <text evidence="1">Belongs to the transcriptional regulator TrmB family.</text>
</comment>
<comment type="caution">
    <text evidence="4">The sequence shown here is derived from an EMBL/GenBank/DDBJ whole genome shotgun (WGS) entry which is preliminary data.</text>
</comment>
<sequence>MTRERLRDNLRLLGLSSKEVEVYLTILDHGTVTVSQVVDESDVSQRHVYQMCEQLDERGLVVLNDHVRPSVVRAQRADSAVGSIGGRLDELEADIASELADEDVSDLEVELIKSGQTLVKRWQRDIESATGEVFLCLPAAVFAQFSDGLADAIDRGVAVYVLVTDPGLDAFDPGDVDGHATLARTWRHEPRPLLTVDRERMVLDDPKLLVDASGGSAISLTRSAVAGNLFSTYLSNFWQIATEAYCCERDQLPQSYATLRQAIVQATLHQRDGAELTATITAESTTSGEIVEMAAVPVVEIRQGLLDPFTNEFPMENSICVEYEGDVVSVGGVKSVIEAYEALDIRLERAD</sequence>
<dbReference type="EMBL" id="JAMQON010000004">
    <property type="protein sequence ID" value="MDS0260751.1"/>
    <property type="molecule type" value="Genomic_DNA"/>
</dbReference>
<proteinExistence type="inferred from homology"/>
<dbReference type="SUPFAM" id="SSF56024">
    <property type="entry name" value="Phospholipase D/nuclease"/>
    <property type="match status" value="1"/>
</dbReference>
<dbReference type="InterPro" id="IPR002831">
    <property type="entry name" value="Tscrpt_reg_TrmB_N"/>
</dbReference>
<dbReference type="PANTHER" id="PTHR34293:SF1">
    <property type="entry name" value="HTH-TYPE TRANSCRIPTIONAL REGULATOR TRMBL2"/>
    <property type="match status" value="1"/>
</dbReference>
<evidence type="ECO:0000259" key="2">
    <source>
        <dbReference type="Pfam" id="PF01978"/>
    </source>
</evidence>